<proteinExistence type="predicted"/>
<dbReference type="SUPFAM" id="SSF48464">
    <property type="entry name" value="ENTH/VHS domain"/>
    <property type="match status" value="1"/>
</dbReference>
<dbReference type="EMBL" id="JARKIK010000043">
    <property type="protein sequence ID" value="KAK8736969.1"/>
    <property type="molecule type" value="Genomic_DNA"/>
</dbReference>
<dbReference type="Gene3D" id="1.25.40.90">
    <property type="match status" value="1"/>
</dbReference>
<keyword evidence="4" id="KW-1185">Reference proteome</keyword>
<dbReference type="SMART" id="SM00582">
    <property type="entry name" value="RPR"/>
    <property type="match status" value="1"/>
</dbReference>
<evidence type="ECO:0000313" key="3">
    <source>
        <dbReference type="EMBL" id="KAK8736969.1"/>
    </source>
</evidence>
<reference evidence="3 4" key="1">
    <citation type="journal article" date="2024" name="BMC Genomics">
        <title>Genome assembly of redclaw crayfish (Cherax quadricarinatus) provides insights into its immune adaptation and hypoxia tolerance.</title>
        <authorList>
            <person name="Liu Z."/>
            <person name="Zheng J."/>
            <person name="Li H."/>
            <person name="Fang K."/>
            <person name="Wang S."/>
            <person name="He J."/>
            <person name="Zhou D."/>
            <person name="Weng S."/>
            <person name="Chi M."/>
            <person name="Gu Z."/>
            <person name="He J."/>
            <person name="Li F."/>
            <person name="Wang M."/>
        </authorList>
    </citation>
    <scope>NUCLEOTIDE SEQUENCE [LARGE SCALE GENOMIC DNA]</scope>
    <source>
        <strain evidence="3">ZL_2023a</strain>
    </source>
</reference>
<feature type="compositionally biased region" description="Basic and acidic residues" evidence="1">
    <location>
        <begin position="876"/>
        <end position="918"/>
    </location>
</feature>
<name>A0AAW0XB72_CHEQU</name>
<dbReference type="CDD" id="cd16981">
    <property type="entry name" value="CID_RPRD_like"/>
    <property type="match status" value="1"/>
</dbReference>
<feature type="domain" description="CID" evidence="2">
    <location>
        <begin position="18"/>
        <end position="148"/>
    </location>
</feature>
<feature type="compositionally biased region" description="Basic and acidic residues" evidence="1">
    <location>
        <begin position="1087"/>
        <end position="1111"/>
    </location>
</feature>
<evidence type="ECO:0000313" key="4">
    <source>
        <dbReference type="Proteomes" id="UP001445076"/>
    </source>
</evidence>
<feature type="region of interest" description="Disordered" evidence="1">
    <location>
        <begin position="849"/>
        <end position="1111"/>
    </location>
</feature>
<dbReference type="Pfam" id="PF16566">
    <property type="entry name" value="CREPT"/>
    <property type="match status" value="1"/>
</dbReference>
<feature type="compositionally biased region" description="Low complexity" evidence="1">
    <location>
        <begin position="932"/>
        <end position="1023"/>
    </location>
</feature>
<dbReference type="Pfam" id="PF04818">
    <property type="entry name" value="CID"/>
    <property type="match status" value="1"/>
</dbReference>
<dbReference type="InterPro" id="IPR008942">
    <property type="entry name" value="ENTH_VHS"/>
</dbReference>
<feature type="compositionally biased region" description="Low complexity" evidence="1">
    <location>
        <begin position="564"/>
        <end position="575"/>
    </location>
</feature>
<comment type="caution">
    <text evidence="3">The sequence shown here is derived from an EMBL/GenBank/DDBJ whole genome shotgun (WGS) entry which is preliminary data.</text>
</comment>
<protein>
    <recommendedName>
        <fullName evidence="2">CID domain-containing protein</fullName>
    </recommendedName>
</protein>
<feature type="compositionally biased region" description="Pro residues" evidence="1">
    <location>
        <begin position="651"/>
        <end position="685"/>
    </location>
</feature>
<dbReference type="InterPro" id="IPR032337">
    <property type="entry name" value="RPRD1A/B_C"/>
</dbReference>
<organism evidence="3 4">
    <name type="scientific">Cherax quadricarinatus</name>
    <name type="common">Australian red claw crayfish</name>
    <dbReference type="NCBI Taxonomy" id="27406"/>
    <lineage>
        <taxon>Eukaryota</taxon>
        <taxon>Metazoa</taxon>
        <taxon>Ecdysozoa</taxon>
        <taxon>Arthropoda</taxon>
        <taxon>Crustacea</taxon>
        <taxon>Multicrustacea</taxon>
        <taxon>Malacostraca</taxon>
        <taxon>Eumalacostraca</taxon>
        <taxon>Eucarida</taxon>
        <taxon>Decapoda</taxon>
        <taxon>Pleocyemata</taxon>
        <taxon>Astacidea</taxon>
        <taxon>Parastacoidea</taxon>
        <taxon>Parastacidae</taxon>
        <taxon>Cherax</taxon>
    </lineage>
</organism>
<feature type="compositionally biased region" description="Basic and acidic residues" evidence="1">
    <location>
        <begin position="1061"/>
        <end position="1073"/>
    </location>
</feature>
<dbReference type="AlphaFoldDB" id="A0AAW0XB72"/>
<dbReference type="Gene3D" id="6.10.250.2560">
    <property type="match status" value="1"/>
</dbReference>
<feature type="compositionally biased region" description="Basic and acidic residues" evidence="1">
    <location>
        <begin position="388"/>
        <end position="403"/>
    </location>
</feature>
<dbReference type="InterPro" id="IPR006569">
    <property type="entry name" value="CID_dom"/>
</dbReference>
<dbReference type="PANTHER" id="PTHR12460">
    <property type="entry name" value="CYCLIN-DEPENDENT KINASE INHIBITOR-RELATED PROTEIN"/>
    <property type="match status" value="1"/>
</dbReference>
<feature type="compositionally biased region" description="Pro residues" evidence="1">
    <location>
        <begin position="763"/>
        <end position="772"/>
    </location>
</feature>
<dbReference type="Proteomes" id="UP001445076">
    <property type="component" value="Unassembled WGS sequence"/>
</dbReference>
<dbReference type="PANTHER" id="PTHR12460:SF40">
    <property type="entry name" value="REGULATION OF NUCLEAR PRE-MRNA DOMAIN-CONTAINING PROTEIN 2"/>
    <property type="match status" value="1"/>
</dbReference>
<feature type="compositionally biased region" description="Basic and acidic residues" evidence="1">
    <location>
        <begin position="418"/>
        <end position="521"/>
    </location>
</feature>
<dbReference type="PROSITE" id="PS51391">
    <property type="entry name" value="CID"/>
    <property type="match status" value="1"/>
</dbReference>
<feature type="compositionally biased region" description="Pro residues" evidence="1">
    <location>
        <begin position="585"/>
        <end position="611"/>
    </location>
</feature>
<feature type="region of interest" description="Disordered" evidence="1">
    <location>
        <begin position="1170"/>
        <end position="1277"/>
    </location>
</feature>
<feature type="compositionally biased region" description="Polar residues" evidence="1">
    <location>
        <begin position="627"/>
        <end position="649"/>
    </location>
</feature>
<feature type="region of interest" description="Disordered" evidence="1">
    <location>
        <begin position="418"/>
        <end position="804"/>
    </location>
</feature>
<accession>A0AAW0XB72</accession>
<feature type="compositionally biased region" description="Basic and acidic residues" evidence="1">
    <location>
        <begin position="1024"/>
        <end position="1035"/>
    </location>
</feature>
<feature type="compositionally biased region" description="Gly residues" evidence="1">
    <location>
        <begin position="1225"/>
        <end position="1238"/>
    </location>
</feature>
<feature type="compositionally biased region" description="Basic and acidic residues" evidence="1">
    <location>
        <begin position="370"/>
        <end position="380"/>
    </location>
</feature>
<dbReference type="GO" id="GO:0000993">
    <property type="term" value="F:RNA polymerase II complex binding"/>
    <property type="evidence" value="ECO:0007669"/>
    <property type="project" value="TreeGrafter"/>
</dbReference>
<dbReference type="PRINTS" id="PR01217">
    <property type="entry name" value="PRICHEXTENSN"/>
</dbReference>
<dbReference type="GO" id="GO:0031124">
    <property type="term" value="P:mRNA 3'-end processing"/>
    <property type="evidence" value="ECO:0007669"/>
    <property type="project" value="TreeGrafter"/>
</dbReference>
<evidence type="ECO:0000256" key="1">
    <source>
        <dbReference type="SAM" id="MobiDB-lite"/>
    </source>
</evidence>
<gene>
    <name evidence="3" type="ORF">OTU49_004747</name>
</gene>
<feature type="region of interest" description="Disordered" evidence="1">
    <location>
        <begin position="370"/>
        <end position="403"/>
    </location>
</feature>
<feature type="region of interest" description="Disordered" evidence="1">
    <location>
        <begin position="301"/>
        <end position="338"/>
    </location>
</feature>
<sequence length="1277" mass="139364">MPSCKKLLKLYIMSKSKENKMDSRSLEKRLSAVRETSEDIQSLSRWCLQHKNHHHSIIQAWSRAVRKAKVHHRLTLFYVCNDIVQNSRRKKLLDLVQHFATAIKEAAPLVRDEKIRPKIIRIFNIWEERGIYDAKFISDLVEIVENVGTVNASENEIVLSSFQPVQLVEGIRGVVALEKTTESLLTDLKNQDFTLTDDEINQLRQTVKDYSPTSIFGPSSSTTERGTSRERMEEFEEAVIALECYMASVQKEVEERTQVVTLLEQAEIFYETQRGEAKMVATAYKNFGNRVKTLKTKLTEKMKSLPEPSPVPSPTVDAPSPENSDDEDLSLPESSTSGLESFFNSSKFAELAKEALGTGGDLESRLAALRKADPSPKKSSSESSSSQEIRDVHSPKRDEPVKEIEVWDIVDSLDGYEARETWESRDNGEGRDVRDSKNVRDVDERRELQEIHNVRDSWERDSGDRRDYASLREHRNSRSSRDSRDSRDGNSESREIYRSSSRDRAQSERDYRHKSRDREYSHTPTSSYDSPVQPPKDLKPMSAAELLDTFGKAYLSKSSGGSGSTSSSVTSPVTPAYEPSKPSTTPGPNPSIPDLSRPPPSLSIPLPPSNPPTTESPSPYTPMPVSAPTSYTPKPLYSQSYSLTDTSSKPVYPPTPSEQPPPYPPYENPTPWAPPPPPPPPPPPDMVNEGVGGPGAEYEIISRSFSQSWSDYEQYSNPGDVNDDESDDRNWGEPPGNEELEALTSDTPSSPPAFEKGFSGVLLPPPLPPAFCGPPRSNLRELVSEGEDSDHRTNLVSIKPKGTDSDYRCYDYSFLSDHSAESKATPPPPSIESLFASSGDLDLRVKKSGIKQNLDSGSDMDISASDTEDDMDISDDSGKEVNSNKKVSEIKSAKKNPTKESNKTDPPKKVNGSEKAKAESPVVSTVAEATKTVTSITGSAASVTAASATSLTTGVSAETVTTTSATPLTTGVSAASLTAASAASPTTGSSAAPPTTGASAASQKTGASAASQTTGTSAASQTKGDSKTSDTKASETKLNNSKMIDVSAILSVIGNTGALKSDIKRAEKRKSVDSDGLEDSPSRPTKTRKESENDSNRDASDESKDSNKVRGWYKDFKKVDEEKNTGEERIQTVVAKAGGRGHTGRDYNNSRTFSESNVIDVMKSLDEEFNQQRGKGNSHSYNNRGGGYRGSGYSPQHGSGGYYGGHHNFRARGRGGSNFHSPQGRGRGNFGHQQGGRYGDFQHGSPYSPSGRGYHGNESYGGGRGGRRGGRGARGWW</sequence>
<feature type="compositionally biased region" description="Acidic residues" evidence="1">
    <location>
        <begin position="866"/>
        <end position="875"/>
    </location>
</feature>
<evidence type="ECO:0000259" key="2">
    <source>
        <dbReference type="PROSITE" id="PS51391"/>
    </source>
</evidence>
<feature type="compositionally biased region" description="Polar residues" evidence="1">
    <location>
        <begin position="703"/>
        <end position="719"/>
    </location>
</feature>
<feature type="compositionally biased region" description="Basic and acidic residues" evidence="1">
    <location>
        <begin position="778"/>
        <end position="793"/>
    </location>
</feature>